<keyword evidence="3 5" id="KW-0285">Flavoprotein</keyword>
<dbReference type="InterPro" id="IPR006091">
    <property type="entry name" value="Acyl-CoA_Oxase/DH_mid-dom"/>
</dbReference>
<feature type="domain" description="Acyl-CoA dehydrogenase/oxidase N-terminal" evidence="8">
    <location>
        <begin position="7"/>
        <end position="115"/>
    </location>
</feature>
<sequence>MLNFELSEEQEALRQLARDFARKELKPKVRKLDEGHAFDWGIPKKLHELGFLSLFIPEDHGGGGGKLTDAMLLMEEIGSVEPGVCTTMGATWLAIAPLLFAGTEAQWKKFFPLIVEQGGLGASGTTEPQAGSDLEAKELLPKVCRTVARKVGDEYVVNGTKCFISNAGVASLYVIFAVTDPQRPQETSCLFAVEKDTPGLSYGKVEDKMGLRSSQTGDLIFEDMKLTPLNRIGPEGMGYQIHMTRLANARGPVSSQAVGIARGAYEIAFQYAKERVQGGKLIIEHQAVAQKLAEMAIQIEAARLMVWRACWVNANLLPPNRLYTAMSKVFATDVAVKVAIDAIQVLGGYGYMKDYLVEKSLRDAKVLQIYEGPNEICREAVMEVLND</sequence>
<evidence type="ECO:0000256" key="4">
    <source>
        <dbReference type="ARBA" id="ARBA00022827"/>
    </source>
</evidence>
<evidence type="ECO:0000259" key="6">
    <source>
        <dbReference type="Pfam" id="PF00441"/>
    </source>
</evidence>
<evidence type="ECO:0000259" key="8">
    <source>
        <dbReference type="Pfam" id="PF02771"/>
    </source>
</evidence>
<dbReference type="InterPro" id="IPR036250">
    <property type="entry name" value="AcylCo_DH-like_C"/>
</dbReference>
<organism evidence="9 10">
    <name type="scientific">Abyssobacteria bacterium (strain SURF_5)</name>
    <dbReference type="NCBI Taxonomy" id="2093360"/>
    <lineage>
        <taxon>Bacteria</taxon>
        <taxon>Pseudomonadati</taxon>
        <taxon>Candidatus Hydrogenedentota</taxon>
        <taxon>Candidatus Abyssobacteria</taxon>
    </lineage>
</organism>
<dbReference type="InterPro" id="IPR006089">
    <property type="entry name" value="Acyl-CoA_DH_CS"/>
</dbReference>
<evidence type="ECO:0000256" key="2">
    <source>
        <dbReference type="ARBA" id="ARBA00009347"/>
    </source>
</evidence>
<dbReference type="EMBL" id="QZKU01000123">
    <property type="protein sequence ID" value="RJP16722.1"/>
    <property type="molecule type" value="Genomic_DNA"/>
</dbReference>
<dbReference type="Pfam" id="PF00441">
    <property type="entry name" value="Acyl-CoA_dh_1"/>
    <property type="match status" value="1"/>
</dbReference>
<comment type="caution">
    <text evidence="9">The sequence shown here is derived from an EMBL/GenBank/DDBJ whole genome shotgun (WGS) entry which is preliminary data.</text>
</comment>
<dbReference type="InterPro" id="IPR046373">
    <property type="entry name" value="Acyl-CoA_Oxase/DH_mid-dom_sf"/>
</dbReference>
<evidence type="ECO:0000313" key="9">
    <source>
        <dbReference type="EMBL" id="RJP16722.1"/>
    </source>
</evidence>
<dbReference type="PANTHER" id="PTHR43884:SF12">
    <property type="entry name" value="ISOVALERYL-COA DEHYDROGENASE, MITOCHONDRIAL-RELATED"/>
    <property type="match status" value="1"/>
</dbReference>
<evidence type="ECO:0000256" key="1">
    <source>
        <dbReference type="ARBA" id="ARBA00001974"/>
    </source>
</evidence>
<dbReference type="SUPFAM" id="SSF56645">
    <property type="entry name" value="Acyl-CoA dehydrogenase NM domain-like"/>
    <property type="match status" value="1"/>
</dbReference>
<keyword evidence="4 5" id="KW-0274">FAD</keyword>
<gene>
    <name evidence="9" type="ORF">C4520_17990</name>
</gene>
<feature type="domain" description="Acyl-CoA oxidase/dehydrogenase middle" evidence="7">
    <location>
        <begin position="124"/>
        <end position="224"/>
    </location>
</feature>
<dbReference type="InterPro" id="IPR037069">
    <property type="entry name" value="AcylCoA_DH/ox_N_sf"/>
</dbReference>
<dbReference type="GO" id="GO:0003995">
    <property type="term" value="F:acyl-CoA dehydrogenase activity"/>
    <property type="evidence" value="ECO:0007669"/>
    <property type="project" value="InterPro"/>
</dbReference>
<feature type="domain" description="Acyl-CoA dehydrogenase/oxidase C-terminal" evidence="6">
    <location>
        <begin position="236"/>
        <end position="384"/>
    </location>
</feature>
<proteinExistence type="inferred from homology"/>
<comment type="similarity">
    <text evidence="2 5">Belongs to the acyl-CoA dehydrogenase family.</text>
</comment>
<dbReference type="PANTHER" id="PTHR43884">
    <property type="entry name" value="ACYL-COA DEHYDROGENASE"/>
    <property type="match status" value="1"/>
</dbReference>
<dbReference type="Gene3D" id="2.40.110.10">
    <property type="entry name" value="Butyryl-CoA Dehydrogenase, subunit A, domain 2"/>
    <property type="match status" value="1"/>
</dbReference>
<name>A0A3A4NBA8_ABYX5</name>
<dbReference type="SUPFAM" id="SSF47203">
    <property type="entry name" value="Acyl-CoA dehydrogenase C-terminal domain-like"/>
    <property type="match status" value="1"/>
</dbReference>
<evidence type="ECO:0000313" key="10">
    <source>
        <dbReference type="Proteomes" id="UP000265882"/>
    </source>
</evidence>
<evidence type="ECO:0000256" key="3">
    <source>
        <dbReference type="ARBA" id="ARBA00022630"/>
    </source>
</evidence>
<dbReference type="InterPro" id="IPR013786">
    <property type="entry name" value="AcylCoA_DH/ox_N"/>
</dbReference>
<dbReference type="InterPro" id="IPR009075">
    <property type="entry name" value="AcylCo_DH/oxidase_C"/>
</dbReference>
<dbReference type="AlphaFoldDB" id="A0A3A4NBA8"/>
<dbReference type="PROSITE" id="PS00073">
    <property type="entry name" value="ACYL_COA_DH_2"/>
    <property type="match status" value="1"/>
</dbReference>
<reference evidence="9 10" key="1">
    <citation type="journal article" date="2017" name="ISME J.">
        <title>Energy and carbon metabolisms in a deep terrestrial subsurface fluid microbial community.</title>
        <authorList>
            <person name="Momper L."/>
            <person name="Jungbluth S.P."/>
            <person name="Lee M.D."/>
            <person name="Amend J.P."/>
        </authorList>
    </citation>
    <scope>NUCLEOTIDE SEQUENCE [LARGE SCALE GENOMIC DNA]</scope>
    <source>
        <strain evidence="9">SURF_5</strain>
    </source>
</reference>
<dbReference type="Pfam" id="PF02770">
    <property type="entry name" value="Acyl-CoA_dh_M"/>
    <property type="match status" value="1"/>
</dbReference>
<protein>
    <submittedName>
        <fullName evidence="9">Acyl-CoA dehydrogenase</fullName>
    </submittedName>
</protein>
<dbReference type="GO" id="GO:0050660">
    <property type="term" value="F:flavin adenine dinucleotide binding"/>
    <property type="evidence" value="ECO:0007669"/>
    <property type="project" value="InterPro"/>
</dbReference>
<keyword evidence="5" id="KW-0560">Oxidoreductase</keyword>
<evidence type="ECO:0000256" key="5">
    <source>
        <dbReference type="RuleBase" id="RU362125"/>
    </source>
</evidence>
<dbReference type="PIRSF" id="PIRSF016578">
    <property type="entry name" value="HsaA"/>
    <property type="match status" value="1"/>
</dbReference>
<dbReference type="InterPro" id="IPR009100">
    <property type="entry name" value="AcylCoA_DH/oxidase_NM_dom_sf"/>
</dbReference>
<dbReference type="Gene3D" id="1.20.140.10">
    <property type="entry name" value="Butyryl-CoA Dehydrogenase, subunit A, domain 3"/>
    <property type="match status" value="1"/>
</dbReference>
<dbReference type="Gene3D" id="1.10.540.10">
    <property type="entry name" value="Acyl-CoA dehydrogenase/oxidase, N-terminal domain"/>
    <property type="match status" value="1"/>
</dbReference>
<evidence type="ECO:0000259" key="7">
    <source>
        <dbReference type="Pfam" id="PF02770"/>
    </source>
</evidence>
<accession>A0A3A4NBA8</accession>
<dbReference type="FunFam" id="1.20.140.10:FF:000004">
    <property type="entry name" value="Acyl-CoA dehydrogenase FadE25"/>
    <property type="match status" value="1"/>
</dbReference>
<dbReference type="Pfam" id="PF02771">
    <property type="entry name" value="Acyl-CoA_dh_N"/>
    <property type="match status" value="1"/>
</dbReference>
<dbReference type="Proteomes" id="UP000265882">
    <property type="component" value="Unassembled WGS sequence"/>
</dbReference>
<comment type="cofactor">
    <cofactor evidence="1 5">
        <name>FAD</name>
        <dbReference type="ChEBI" id="CHEBI:57692"/>
    </cofactor>
</comment>